<evidence type="ECO:0000313" key="2">
    <source>
        <dbReference type="Proteomes" id="UP000501128"/>
    </source>
</evidence>
<gene>
    <name evidence="1" type="ORF">HH216_15185</name>
</gene>
<organism evidence="1 2">
    <name type="scientific">Spirosoma rhododendri</name>
    <dbReference type="NCBI Taxonomy" id="2728024"/>
    <lineage>
        <taxon>Bacteria</taxon>
        <taxon>Pseudomonadati</taxon>
        <taxon>Bacteroidota</taxon>
        <taxon>Cytophagia</taxon>
        <taxon>Cytophagales</taxon>
        <taxon>Cytophagaceae</taxon>
        <taxon>Spirosoma</taxon>
    </lineage>
</organism>
<dbReference type="InterPro" id="IPR035069">
    <property type="entry name" value="TTHA1013/TTHA0281-like"/>
</dbReference>
<dbReference type="Proteomes" id="UP000501128">
    <property type="component" value="Chromosome"/>
</dbReference>
<keyword evidence="2" id="KW-1185">Reference proteome</keyword>
<sequence>MANSEKVVYVRIVNDGEGQFVGVAVDYPGVITFAATEKEVMDDIKDIWYGMERLNVAISKGFNPTNTGNRRSNNASFQVLA</sequence>
<dbReference type="SUPFAM" id="SSF143100">
    <property type="entry name" value="TTHA1013/TTHA0281-like"/>
    <property type="match status" value="1"/>
</dbReference>
<dbReference type="AlphaFoldDB" id="A0A7L5DQ57"/>
<proteinExistence type="predicted"/>
<dbReference type="EMBL" id="CP051677">
    <property type="protein sequence ID" value="QJD79611.1"/>
    <property type="molecule type" value="Genomic_DNA"/>
</dbReference>
<protein>
    <recommendedName>
        <fullName evidence="3">HicB family protein</fullName>
    </recommendedName>
</protein>
<dbReference type="RefSeq" id="WP_169551575.1">
    <property type="nucleotide sequence ID" value="NZ_CP051677.1"/>
</dbReference>
<accession>A0A7L5DQ57</accession>
<reference evidence="1 2" key="1">
    <citation type="submission" date="2020-04" db="EMBL/GenBank/DDBJ databases">
        <title>Genome sequencing of novel species.</title>
        <authorList>
            <person name="Heo J."/>
            <person name="Kim S.-J."/>
            <person name="Kim J.-S."/>
            <person name="Hong S.-B."/>
            <person name="Kwon S.-W."/>
        </authorList>
    </citation>
    <scope>NUCLEOTIDE SEQUENCE [LARGE SCALE GENOMIC DNA]</scope>
    <source>
        <strain evidence="1 2">CJU-R4</strain>
    </source>
</reference>
<evidence type="ECO:0008006" key="3">
    <source>
        <dbReference type="Google" id="ProtNLM"/>
    </source>
</evidence>
<dbReference type="KEGG" id="srho:HH216_15185"/>
<evidence type="ECO:0000313" key="1">
    <source>
        <dbReference type="EMBL" id="QJD79611.1"/>
    </source>
</evidence>
<name>A0A7L5DQ57_9BACT</name>